<accession>A0A077PWX0</accession>
<evidence type="ECO:0000313" key="1">
    <source>
        <dbReference type="EMBL" id="CDH24389.1"/>
    </source>
</evidence>
<comment type="caution">
    <text evidence="1">The sequence shown here is derived from an EMBL/GenBank/DDBJ whole genome shotgun (WGS) entry which is preliminary data.</text>
</comment>
<dbReference type="AlphaFoldDB" id="A0A077PWX0"/>
<dbReference type="HOGENOM" id="CLU_3124245_0_0_6"/>
<evidence type="ECO:0000313" key="2">
    <source>
        <dbReference type="Proteomes" id="UP000028493"/>
    </source>
</evidence>
<name>A0A077PWX0_XENBV</name>
<dbReference type="EMBL" id="CBSZ010000194">
    <property type="protein sequence ID" value="CDH24389.1"/>
    <property type="molecule type" value="Genomic_DNA"/>
</dbReference>
<reference evidence="1" key="1">
    <citation type="submission" date="2013-07" db="EMBL/GenBank/DDBJ databases">
        <title>Sub-species coevolution in mutualistic symbiosis.</title>
        <authorList>
            <person name="Murfin K."/>
            <person name="Klassen J."/>
            <person name="Lee M."/>
            <person name="Forst S."/>
            <person name="Stock P."/>
            <person name="Goodrich-Blair H."/>
        </authorList>
    </citation>
    <scope>NUCLEOTIDE SEQUENCE [LARGE SCALE GENOMIC DNA]</scope>
    <source>
        <strain evidence="1">Kraussei Becker Underwood</strain>
    </source>
</reference>
<sequence length="50" mass="5449">MIMVTAGGVHLHKKIHCMNSYDCAVQIGAFISYKSPPKNLFHALSYAPSA</sequence>
<gene>
    <name evidence="1" type="ORF">XBKB1_2730004</name>
</gene>
<dbReference type="Proteomes" id="UP000028493">
    <property type="component" value="Unassembled WGS sequence"/>
</dbReference>
<organism evidence="1 2">
    <name type="scientific">Xenorhabdus bovienii str. kraussei Becker Underwood</name>
    <dbReference type="NCBI Taxonomy" id="1398204"/>
    <lineage>
        <taxon>Bacteria</taxon>
        <taxon>Pseudomonadati</taxon>
        <taxon>Pseudomonadota</taxon>
        <taxon>Gammaproteobacteria</taxon>
        <taxon>Enterobacterales</taxon>
        <taxon>Morganellaceae</taxon>
        <taxon>Xenorhabdus</taxon>
    </lineage>
</organism>
<proteinExistence type="predicted"/>
<protein>
    <submittedName>
        <fullName evidence="1">Uncharacterized protein</fullName>
    </submittedName>
</protein>